<dbReference type="InterPro" id="IPR050289">
    <property type="entry name" value="TorD/DmsD_chaperones"/>
</dbReference>
<dbReference type="PANTHER" id="PTHR34227">
    <property type="entry name" value="CHAPERONE PROTEIN YCDY"/>
    <property type="match status" value="1"/>
</dbReference>
<evidence type="ECO:0000313" key="2">
    <source>
        <dbReference type="EMBL" id="XFO74594.1"/>
    </source>
</evidence>
<evidence type="ECO:0000256" key="1">
    <source>
        <dbReference type="ARBA" id="ARBA00023186"/>
    </source>
</evidence>
<dbReference type="Gene3D" id="1.10.3480.10">
    <property type="entry name" value="TorD-like"/>
    <property type="match status" value="1"/>
</dbReference>
<dbReference type="EMBL" id="CP155571">
    <property type="protein sequence ID" value="XFO74594.1"/>
    <property type="molecule type" value="Genomic_DNA"/>
</dbReference>
<gene>
    <name evidence="2" type="primary">torD_3</name>
    <name evidence="2" type="ORF">SPACI_047040</name>
</gene>
<dbReference type="Proteomes" id="UP000216052">
    <property type="component" value="Chromosome"/>
</dbReference>
<protein>
    <submittedName>
        <fullName evidence="2">Chaperone protein TorD</fullName>
    </submittedName>
</protein>
<evidence type="ECO:0000313" key="3">
    <source>
        <dbReference type="Proteomes" id="UP000216052"/>
    </source>
</evidence>
<dbReference type="InterPro" id="IPR020945">
    <property type="entry name" value="DMSO/NO3_reduct_chaperone"/>
</dbReference>
<organism evidence="2 3">
    <name type="scientific">Sporomusa acidovorans (strain ATCC 49682 / DSM 3132 / Mol)</name>
    <dbReference type="NCBI Taxonomy" id="1123286"/>
    <lineage>
        <taxon>Bacteria</taxon>
        <taxon>Bacillati</taxon>
        <taxon>Bacillota</taxon>
        <taxon>Negativicutes</taxon>
        <taxon>Selenomonadales</taxon>
        <taxon>Sporomusaceae</taxon>
        <taxon>Sporomusa</taxon>
    </lineage>
</organism>
<accession>A0ABZ3J9A0</accession>
<dbReference type="InterPro" id="IPR036411">
    <property type="entry name" value="TorD-like_sf"/>
</dbReference>
<proteinExistence type="predicted"/>
<sequence length="224" mass="25936">MDKNKLEERFLIYNLLGKIYKQGIVAETLNFLADKEAMEELAQLVDHAQWRQGILALQHEVSSNMQNHEYVRDLNSEYMTLFIGPDHLAAPPWESVYLTREHLLFGEPTFKVKEFYRTFGIACSTGENEPDDHIGLELFFMAKLIEQTILKLTNHQSVVQEVTGQKTFLTEHIMQWVPAFCNDLQKNASGKFFYQLANITLGWLEADLVYLEGVLQNGYFLHQS</sequence>
<reference evidence="2" key="1">
    <citation type="submission" date="2024-05" db="EMBL/GenBank/DDBJ databases">
        <title>Isolation and characterization of Sporomusa carbonis sp. nov., a carboxydotrophic hydrogenogen in the genus of Sporomusa isolated from a charcoal burning pile.</title>
        <authorList>
            <person name="Boeer T."/>
            <person name="Rosenbaum F."/>
            <person name="Eysell L."/>
            <person name="Mueller V."/>
            <person name="Daniel R."/>
            <person name="Poehlein A."/>
        </authorList>
    </citation>
    <scope>NUCLEOTIDE SEQUENCE [LARGE SCALE GENOMIC DNA]</scope>
    <source>
        <strain evidence="2">DSM 3132</strain>
    </source>
</reference>
<dbReference type="SUPFAM" id="SSF89155">
    <property type="entry name" value="TorD-like"/>
    <property type="match status" value="1"/>
</dbReference>
<keyword evidence="3" id="KW-1185">Reference proteome</keyword>
<name>A0ABZ3J9A0_SPOA4</name>
<dbReference type="RefSeq" id="WP_169716987.1">
    <property type="nucleotide sequence ID" value="NZ_CP155571.1"/>
</dbReference>
<dbReference type="Pfam" id="PF02613">
    <property type="entry name" value="Nitrate_red_del"/>
    <property type="match status" value="1"/>
</dbReference>
<keyword evidence="1" id="KW-0143">Chaperone</keyword>
<dbReference type="PANTHER" id="PTHR34227:SF13">
    <property type="entry name" value="TAT PROOFREADING CHAPERONE DMSD-RELATED"/>
    <property type="match status" value="1"/>
</dbReference>